<gene>
    <name evidence="2" type="ORF">J40TS1_46460</name>
</gene>
<reference evidence="2" key="1">
    <citation type="submission" date="2021-03" db="EMBL/GenBank/DDBJ databases">
        <title>Antimicrobial resistance genes in bacteria isolated from Japanese honey, and their potential for conferring macrolide and lincosamide resistance in the American foulbrood pathogen Paenibacillus larvae.</title>
        <authorList>
            <person name="Okamoto M."/>
            <person name="Kumagai M."/>
            <person name="Kanamori H."/>
            <person name="Takamatsu D."/>
        </authorList>
    </citation>
    <scope>NUCLEOTIDE SEQUENCE</scope>
    <source>
        <strain evidence="2">J40TS1</strain>
    </source>
</reference>
<dbReference type="EMBL" id="BOSE01000011">
    <property type="protein sequence ID" value="GIP19004.1"/>
    <property type="molecule type" value="Genomic_DNA"/>
</dbReference>
<feature type="domain" description="Shedu protein SduA C-terminal" evidence="1">
    <location>
        <begin position="18"/>
        <end position="123"/>
    </location>
</feature>
<dbReference type="Proteomes" id="UP000683139">
    <property type="component" value="Unassembled WGS sequence"/>
</dbReference>
<proteinExistence type="predicted"/>
<dbReference type="InterPro" id="IPR025359">
    <property type="entry name" value="SduA_C"/>
</dbReference>
<evidence type="ECO:0000313" key="2">
    <source>
        <dbReference type="EMBL" id="GIP19004.1"/>
    </source>
</evidence>
<protein>
    <recommendedName>
        <fullName evidence="1">Shedu protein SduA C-terminal domain-containing protein</fullName>
    </recommendedName>
</protein>
<sequence length="134" mass="15550">MKSVLNQLLKKLDEGSISDERDIARFIKEAEAFYVIGSVLNYYDFGHHEACIFPEFQLSSTYKVDYLLVGRNSDGYSFLFVELEHPVKQITLADGELGNAFRKGIKQVKDWRNWLNGNFSTFTSTIKEYKHPDR</sequence>
<name>A0A919YV26_9BACL</name>
<comment type="caution">
    <text evidence="2">The sequence shown here is derived from an EMBL/GenBank/DDBJ whole genome shotgun (WGS) entry which is preliminary data.</text>
</comment>
<evidence type="ECO:0000313" key="3">
    <source>
        <dbReference type="Proteomes" id="UP000683139"/>
    </source>
</evidence>
<keyword evidence="3" id="KW-1185">Reference proteome</keyword>
<dbReference type="Pfam" id="PF14082">
    <property type="entry name" value="SduA_C"/>
    <property type="match status" value="1"/>
</dbReference>
<accession>A0A919YV26</accession>
<dbReference type="AlphaFoldDB" id="A0A919YV26"/>
<organism evidence="2 3">
    <name type="scientific">Paenibacillus montaniterrae</name>
    <dbReference type="NCBI Taxonomy" id="429341"/>
    <lineage>
        <taxon>Bacteria</taxon>
        <taxon>Bacillati</taxon>
        <taxon>Bacillota</taxon>
        <taxon>Bacilli</taxon>
        <taxon>Bacillales</taxon>
        <taxon>Paenibacillaceae</taxon>
        <taxon>Paenibacillus</taxon>
    </lineage>
</organism>
<evidence type="ECO:0000259" key="1">
    <source>
        <dbReference type="Pfam" id="PF14082"/>
    </source>
</evidence>